<dbReference type="RefSeq" id="WP_255134807.1">
    <property type="nucleotide sequence ID" value="NZ_JANDBC010000002.1"/>
</dbReference>
<keyword evidence="2" id="KW-0472">Membrane</keyword>
<dbReference type="GO" id="GO:0019867">
    <property type="term" value="C:outer membrane"/>
    <property type="evidence" value="ECO:0007669"/>
    <property type="project" value="InterPro"/>
</dbReference>
<comment type="caution">
    <text evidence="4">The sequence shown here is derived from an EMBL/GenBank/DDBJ whole genome shotgun (WGS) entry which is preliminary data.</text>
</comment>
<evidence type="ECO:0000256" key="1">
    <source>
        <dbReference type="ARBA" id="ARBA00004370"/>
    </source>
</evidence>
<evidence type="ECO:0000256" key="2">
    <source>
        <dbReference type="ARBA" id="ARBA00023136"/>
    </source>
</evidence>
<feature type="domain" description="Bacterial surface antigen (D15)" evidence="3">
    <location>
        <begin position="63"/>
        <end position="328"/>
    </location>
</feature>
<gene>
    <name evidence="4" type="ORF">NM125_10135</name>
</gene>
<accession>A0A9X2L5F6</accession>
<reference evidence="4" key="1">
    <citation type="submission" date="2022-06" db="EMBL/GenBank/DDBJ databases">
        <title>Gracilimonas sp. CAU 1638 isolated from sea sediment.</title>
        <authorList>
            <person name="Kim W."/>
        </authorList>
    </citation>
    <scope>NUCLEOTIDE SEQUENCE</scope>
    <source>
        <strain evidence="4">CAU 1638</strain>
    </source>
</reference>
<proteinExistence type="predicted"/>
<protein>
    <submittedName>
        <fullName evidence="4">Outer membrane protein assembly factor</fullName>
    </submittedName>
</protein>
<organism evidence="4 5">
    <name type="scientific">Gracilimonas sediminicola</name>
    <dbReference type="NCBI Taxonomy" id="2952158"/>
    <lineage>
        <taxon>Bacteria</taxon>
        <taxon>Pseudomonadati</taxon>
        <taxon>Balneolota</taxon>
        <taxon>Balneolia</taxon>
        <taxon>Balneolales</taxon>
        <taxon>Balneolaceae</taxon>
        <taxon>Gracilimonas</taxon>
    </lineage>
</organism>
<sequence length="358" mass="40328">MRTYSGTILLGLILCVLSKPLSAQVKNQALRGFPVVFYTEETSFAVGGLGIFTFDFENNLDSGKPSQINFGAAYTLEKQLLLYFPYELYLQQNNWRLDGEIGYYRYTYKYYGIGSNTPESNEETYRVNFPRIQINALHKVSRNIYAGVSYWYDRYDMTNIQSGGLLDTNNPTGTAGGTHSGIGISSVFDTRDNIFYTESGSYLELQGLIDQSWTGSDYDFFQLSLDARTFHTNAYDHTLGFNFVSKFTGGNVPFQKLALLGGPKQMRGYLEGRYRDKVYLTTQAEYRVPVYKRFGAVIFASVGNVAQNLSDFPLTNLKWTLGPGLRYMIDENRKVNIRLDAGFGPGVSGFVLTIGEAF</sequence>
<dbReference type="Gene3D" id="2.40.160.50">
    <property type="entry name" value="membrane protein fhac: a member of the omp85/tpsb transporter family"/>
    <property type="match status" value="1"/>
</dbReference>
<dbReference type="Proteomes" id="UP001139125">
    <property type="component" value="Unassembled WGS sequence"/>
</dbReference>
<evidence type="ECO:0000313" key="5">
    <source>
        <dbReference type="Proteomes" id="UP001139125"/>
    </source>
</evidence>
<dbReference type="AlphaFoldDB" id="A0A9X2L5F6"/>
<evidence type="ECO:0000313" key="4">
    <source>
        <dbReference type="EMBL" id="MCP9291933.1"/>
    </source>
</evidence>
<evidence type="ECO:0000259" key="3">
    <source>
        <dbReference type="Pfam" id="PF01103"/>
    </source>
</evidence>
<dbReference type="InterPro" id="IPR000184">
    <property type="entry name" value="Bac_surfAg_D15"/>
</dbReference>
<comment type="subcellular location">
    <subcellularLocation>
        <location evidence="1">Membrane</location>
    </subcellularLocation>
</comment>
<name>A0A9X2L5F6_9BACT</name>
<keyword evidence="5" id="KW-1185">Reference proteome</keyword>
<dbReference type="Pfam" id="PF01103">
    <property type="entry name" value="Omp85"/>
    <property type="match status" value="1"/>
</dbReference>
<dbReference type="EMBL" id="JANDBC010000002">
    <property type="protein sequence ID" value="MCP9291933.1"/>
    <property type="molecule type" value="Genomic_DNA"/>
</dbReference>